<dbReference type="EMBL" id="JAIOUQ010000007">
    <property type="protein sequence ID" value="MBZ2165827.1"/>
    <property type="molecule type" value="Genomic_DNA"/>
</dbReference>
<dbReference type="Pfam" id="PF11167">
    <property type="entry name" value="DUF2953"/>
    <property type="match status" value="1"/>
</dbReference>
<organism evidence="2 3">
    <name type="scientific">Methanobacterium spitsbergense</name>
    <dbReference type="NCBI Taxonomy" id="2874285"/>
    <lineage>
        <taxon>Archaea</taxon>
        <taxon>Methanobacteriati</taxon>
        <taxon>Methanobacteriota</taxon>
        <taxon>Methanomada group</taxon>
        <taxon>Methanobacteria</taxon>
        <taxon>Methanobacteriales</taxon>
        <taxon>Methanobacteriaceae</taxon>
        <taxon>Methanobacterium</taxon>
    </lineage>
</organism>
<dbReference type="Proteomes" id="UP000825933">
    <property type="component" value="Unassembled WGS sequence"/>
</dbReference>
<dbReference type="RefSeq" id="WP_223791408.1">
    <property type="nucleotide sequence ID" value="NZ_JAIOUQ010000007.1"/>
</dbReference>
<keyword evidence="1" id="KW-1133">Transmembrane helix</keyword>
<protein>
    <submittedName>
        <fullName evidence="2">DUF2953 domain-containing protein</fullName>
    </submittedName>
</protein>
<comment type="caution">
    <text evidence="2">The sequence shown here is derived from an EMBL/GenBank/DDBJ whole genome shotgun (WGS) entry which is preliminary data.</text>
</comment>
<sequence>MINILIIIILLIILFFVSIMMIPFHISLILGNSGLEFKGYFKVTWMRIRLFKRDIPSKEEEEEKKEEEKKEKSQWTIERVQKVFNLFLEALPHFQKVFSAVINSFILEKLIIHIKMGMDSPVDTAQVAGIFWSISSWVNLYPNVSLYIQPEFMKTTLEGDIELELKLKLLWIVIESLKSITKKPVRNFINEIRA</sequence>
<keyword evidence="3" id="KW-1185">Reference proteome</keyword>
<name>A0A8T5UUE1_9EURY</name>
<keyword evidence="1" id="KW-0812">Transmembrane</keyword>
<feature type="transmembrane region" description="Helical" evidence="1">
    <location>
        <begin position="6"/>
        <end position="30"/>
    </location>
</feature>
<evidence type="ECO:0000313" key="3">
    <source>
        <dbReference type="Proteomes" id="UP000825933"/>
    </source>
</evidence>
<evidence type="ECO:0000313" key="2">
    <source>
        <dbReference type="EMBL" id="MBZ2165827.1"/>
    </source>
</evidence>
<evidence type="ECO:0000256" key="1">
    <source>
        <dbReference type="SAM" id="Phobius"/>
    </source>
</evidence>
<gene>
    <name evidence="2" type="ORF">K8N75_07225</name>
</gene>
<accession>A0A8T5UUE1</accession>
<dbReference type="AlphaFoldDB" id="A0A8T5UUE1"/>
<proteinExistence type="predicted"/>
<dbReference type="InterPro" id="IPR021338">
    <property type="entry name" value="DUF2953"/>
</dbReference>
<keyword evidence="1" id="KW-0472">Membrane</keyword>
<reference evidence="3" key="1">
    <citation type="journal article" date="2022" name="Microbiol. Resour. Announc.">
        <title>Draft Genome Sequence of a Methanogenic Archaeon from West Spitsbergen Permafrost.</title>
        <authorList>
            <person name="Trubitsyn V."/>
            <person name="Rivkina E."/>
            <person name="Shcherbakova V."/>
        </authorList>
    </citation>
    <scope>NUCLEOTIDE SEQUENCE [LARGE SCALE GENOMIC DNA]</scope>
    <source>
        <strain evidence="3">VT</strain>
    </source>
</reference>